<gene>
    <name evidence="1" type="ORF">S12H4_50794</name>
</gene>
<comment type="caution">
    <text evidence="1">The sequence shown here is derived from an EMBL/GenBank/DDBJ whole genome shotgun (WGS) entry which is preliminary data.</text>
</comment>
<organism evidence="1">
    <name type="scientific">marine sediment metagenome</name>
    <dbReference type="NCBI Taxonomy" id="412755"/>
    <lineage>
        <taxon>unclassified sequences</taxon>
        <taxon>metagenomes</taxon>
        <taxon>ecological metagenomes</taxon>
    </lineage>
</organism>
<evidence type="ECO:0000313" key="1">
    <source>
        <dbReference type="EMBL" id="GAJ08825.1"/>
    </source>
</evidence>
<protein>
    <submittedName>
        <fullName evidence="1">Uncharacterized protein</fullName>
    </submittedName>
</protein>
<accession>X1VKY7</accession>
<sequence length="176" mass="18251">MKIISTKRLMGILGCLLALVLTLSLATPALAVPQPPHQFWGEVTIGSQPVPGGTSVEAKIDGIAYASTTTDAQGRYGYTTEQGGTGIFRVPADDPDEPGKDGGANGDTIEFYVADILATTFTFEIGGHNELDLAIEGEIYTLTMGVTGNGTTDPPVGEHTYPAGTVVNITAIHDSG</sequence>
<proteinExistence type="predicted"/>
<feature type="non-terminal residue" evidence="1">
    <location>
        <position position="176"/>
    </location>
</feature>
<dbReference type="EMBL" id="BARW01032031">
    <property type="protein sequence ID" value="GAJ08825.1"/>
    <property type="molecule type" value="Genomic_DNA"/>
</dbReference>
<name>X1VKY7_9ZZZZ</name>
<reference evidence="1" key="1">
    <citation type="journal article" date="2014" name="Front. Microbiol.">
        <title>High frequency of phylogenetically diverse reductive dehalogenase-homologous genes in deep subseafloor sedimentary metagenomes.</title>
        <authorList>
            <person name="Kawai M."/>
            <person name="Futagami T."/>
            <person name="Toyoda A."/>
            <person name="Takaki Y."/>
            <person name="Nishi S."/>
            <person name="Hori S."/>
            <person name="Arai W."/>
            <person name="Tsubouchi T."/>
            <person name="Morono Y."/>
            <person name="Uchiyama I."/>
            <person name="Ito T."/>
            <person name="Fujiyama A."/>
            <person name="Inagaki F."/>
            <person name="Takami H."/>
        </authorList>
    </citation>
    <scope>NUCLEOTIDE SEQUENCE</scope>
    <source>
        <strain evidence="1">Expedition CK06-06</strain>
    </source>
</reference>
<dbReference type="AlphaFoldDB" id="X1VKY7"/>